<keyword evidence="1" id="KW-1133">Transmembrane helix</keyword>
<name>A0A8H7V9L8_9FUNG</name>
<feature type="transmembrane region" description="Helical" evidence="1">
    <location>
        <begin position="69"/>
        <end position="86"/>
    </location>
</feature>
<evidence type="ECO:0000313" key="3">
    <source>
        <dbReference type="Proteomes" id="UP000650833"/>
    </source>
</evidence>
<protein>
    <submittedName>
        <fullName evidence="2">Uncharacterized protein</fullName>
    </submittedName>
</protein>
<keyword evidence="1" id="KW-0812">Transmembrane</keyword>
<comment type="caution">
    <text evidence="2">The sequence shown here is derived from an EMBL/GenBank/DDBJ whole genome shotgun (WGS) entry which is preliminary data.</text>
</comment>
<reference evidence="2" key="1">
    <citation type="submission" date="2020-12" db="EMBL/GenBank/DDBJ databases">
        <title>Metabolic potential, ecology and presence of endohyphal bacteria is reflected in genomic diversity of Mucoromycotina.</title>
        <authorList>
            <person name="Muszewska A."/>
            <person name="Okrasinska A."/>
            <person name="Steczkiewicz K."/>
            <person name="Drgas O."/>
            <person name="Orlowska M."/>
            <person name="Perlinska-Lenart U."/>
            <person name="Aleksandrzak-Piekarczyk T."/>
            <person name="Szatraj K."/>
            <person name="Zielenkiewicz U."/>
            <person name="Pilsyk S."/>
            <person name="Malc E."/>
            <person name="Mieczkowski P."/>
            <person name="Kruszewska J.S."/>
            <person name="Biernat P."/>
            <person name="Pawlowska J."/>
        </authorList>
    </citation>
    <scope>NUCLEOTIDE SEQUENCE</scope>
    <source>
        <strain evidence="2">CBS 226.32</strain>
    </source>
</reference>
<keyword evidence="1" id="KW-0472">Membrane</keyword>
<gene>
    <name evidence="2" type="ORF">INT46_005298</name>
</gene>
<dbReference type="EMBL" id="JAEPRC010000080">
    <property type="protein sequence ID" value="KAG2210622.1"/>
    <property type="molecule type" value="Genomic_DNA"/>
</dbReference>
<proteinExistence type="predicted"/>
<feature type="transmembrane region" description="Helical" evidence="1">
    <location>
        <begin position="106"/>
        <end position="128"/>
    </location>
</feature>
<dbReference type="InterPro" id="IPR036259">
    <property type="entry name" value="MFS_trans_sf"/>
</dbReference>
<dbReference type="Proteomes" id="UP000650833">
    <property type="component" value="Unassembled WGS sequence"/>
</dbReference>
<organism evidence="2 3">
    <name type="scientific">Mucor plumbeus</name>
    <dbReference type="NCBI Taxonomy" id="97098"/>
    <lineage>
        <taxon>Eukaryota</taxon>
        <taxon>Fungi</taxon>
        <taxon>Fungi incertae sedis</taxon>
        <taxon>Mucoromycota</taxon>
        <taxon>Mucoromycotina</taxon>
        <taxon>Mucoromycetes</taxon>
        <taxon>Mucorales</taxon>
        <taxon>Mucorineae</taxon>
        <taxon>Mucoraceae</taxon>
        <taxon>Mucor</taxon>
    </lineage>
</organism>
<sequence length="255" mass="29926">MITYGESTLGKSIVINEDDENTSPVRIVFLIITCLLALTNVLLVLNCFKKSNRIIQFRFLMKQNSKSSIFILIPYILHTAIHSYHYMDNIYRPVAYFEPKYLYQKYILSTMEVTFYFNFPVTICGILFMKNLFKKGYIDYSYLIAYICSSLMTLMHYRIERPSLYTFGVNFSIAGEGVSIFFLICVAFLVRQKPEKKYHKLFIVSFFTILICALITKNLGIWWALAYLGLFIVVIFKLAEGYMYENYERLPNTET</sequence>
<dbReference type="OrthoDB" id="8249736at2759"/>
<feature type="transmembrane region" description="Helical" evidence="1">
    <location>
        <begin position="171"/>
        <end position="191"/>
    </location>
</feature>
<dbReference type="AlphaFoldDB" id="A0A8H7V9L8"/>
<keyword evidence="3" id="KW-1185">Reference proteome</keyword>
<feature type="transmembrane region" description="Helical" evidence="1">
    <location>
        <begin position="198"/>
        <end position="216"/>
    </location>
</feature>
<accession>A0A8H7V9L8</accession>
<feature type="transmembrane region" description="Helical" evidence="1">
    <location>
        <begin position="27"/>
        <end position="48"/>
    </location>
</feature>
<evidence type="ECO:0000256" key="1">
    <source>
        <dbReference type="SAM" id="Phobius"/>
    </source>
</evidence>
<dbReference type="SUPFAM" id="SSF103473">
    <property type="entry name" value="MFS general substrate transporter"/>
    <property type="match status" value="1"/>
</dbReference>
<evidence type="ECO:0000313" key="2">
    <source>
        <dbReference type="EMBL" id="KAG2210622.1"/>
    </source>
</evidence>
<feature type="transmembrane region" description="Helical" evidence="1">
    <location>
        <begin position="140"/>
        <end position="159"/>
    </location>
</feature>
<feature type="transmembrane region" description="Helical" evidence="1">
    <location>
        <begin position="222"/>
        <end position="239"/>
    </location>
</feature>